<evidence type="ECO:0000313" key="8">
    <source>
        <dbReference type="Proteomes" id="UP000683428"/>
    </source>
</evidence>
<keyword evidence="5" id="KW-0732">Signal</keyword>
<dbReference type="Pfam" id="PF13414">
    <property type="entry name" value="TPR_11"/>
    <property type="match status" value="1"/>
</dbReference>
<protein>
    <submittedName>
        <fullName evidence="7">Tetratricopeptide repeat protein</fullName>
    </submittedName>
</protein>
<evidence type="ECO:0000256" key="4">
    <source>
        <dbReference type="SAM" id="MobiDB-lite"/>
    </source>
</evidence>
<feature type="domain" description="Cds6 C-terminal" evidence="6">
    <location>
        <begin position="271"/>
        <end position="375"/>
    </location>
</feature>
<feature type="compositionally biased region" description="Pro residues" evidence="4">
    <location>
        <begin position="228"/>
        <end position="238"/>
    </location>
</feature>
<feature type="chain" id="PRO_5037515209" evidence="5">
    <location>
        <begin position="36"/>
        <end position="378"/>
    </location>
</feature>
<evidence type="ECO:0000256" key="2">
    <source>
        <dbReference type="ARBA" id="ARBA00022803"/>
    </source>
</evidence>
<feature type="compositionally biased region" description="Basic and acidic residues" evidence="4">
    <location>
        <begin position="248"/>
        <end position="266"/>
    </location>
</feature>
<evidence type="ECO:0000256" key="3">
    <source>
        <dbReference type="PROSITE-ProRule" id="PRU00339"/>
    </source>
</evidence>
<dbReference type="KEGG" id="aiq:Azoinq_11980"/>
<feature type="signal peptide" evidence="5">
    <location>
        <begin position="1"/>
        <end position="35"/>
    </location>
</feature>
<name>A0A975SLJ1_9RHOO</name>
<evidence type="ECO:0000313" key="7">
    <source>
        <dbReference type="EMBL" id="QWT48562.1"/>
    </source>
</evidence>
<keyword evidence="1" id="KW-0677">Repeat</keyword>
<organism evidence="7 8">
    <name type="scientific">Azospira inquinata</name>
    <dbReference type="NCBI Taxonomy" id="2785627"/>
    <lineage>
        <taxon>Bacteria</taxon>
        <taxon>Pseudomonadati</taxon>
        <taxon>Pseudomonadota</taxon>
        <taxon>Betaproteobacteria</taxon>
        <taxon>Rhodocyclales</taxon>
        <taxon>Rhodocyclaceae</taxon>
        <taxon>Azospira</taxon>
    </lineage>
</organism>
<sequence>MHSLFFPRPRPARRFKVLSALIVGLGLCCAVPAMAAEPTLAEIQSLIKQRQLPQALEKADAYTLSHPRDAQGRFFKGVALTEMNRTNEAIAVFIKLTEDFPELPEPYNNLAVLYAQQKQYDKARAALEMAIRTHPSYAIAHENLGDVYAKLASQAYDKALQLDSSNAGAQTKLSLIKEIITVPPRGGARNAAPVRAPAPVAVAPRPAPAPAPQPAPVPAKVTVEKSRPTPPPVAPQPAPAKVTVAAKTPEKEKPQETAKAAPKSDADEGALTKQVQSWAGAWSRKDVKGYLNHYAGNFQVPGGGSRQAWEKERSARIDKPGKIQVQVEDIKVSMNGDKATVRFKQHYKSATLSSSASKTLVFTKSGGKWLILQEKVGG</sequence>
<evidence type="ECO:0000256" key="1">
    <source>
        <dbReference type="ARBA" id="ARBA00022737"/>
    </source>
</evidence>
<evidence type="ECO:0000259" key="6">
    <source>
        <dbReference type="Pfam" id="PF24125"/>
    </source>
</evidence>
<dbReference type="Pfam" id="PF24125">
    <property type="entry name" value="Cds6_C"/>
    <property type="match status" value="1"/>
</dbReference>
<reference evidence="7" key="1">
    <citation type="submission" date="2020-11" db="EMBL/GenBank/DDBJ databases">
        <title>Azospira inquinata sp. nov.</title>
        <authorList>
            <person name="Moe W.M."/>
            <person name="Mikes M.C."/>
        </authorList>
    </citation>
    <scope>NUCLEOTIDE SEQUENCE</scope>
    <source>
        <strain evidence="7">Azo-3</strain>
    </source>
</reference>
<feature type="region of interest" description="Disordered" evidence="4">
    <location>
        <begin position="204"/>
        <end position="272"/>
    </location>
</feature>
<dbReference type="PANTHER" id="PTHR44943">
    <property type="entry name" value="CELLULOSE SYNTHASE OPERON PROTEIN C"/>
    <property type="match status" value="1"/>
</dbReference>
<keyword evidence="2 3" id="KW-0802">TPR repeat</keyword>
<dbReference type="InterPro" id="IPR051685">
    <property type="entry name" value="Ycf3/AcsC/BcsC/TPR_MFPF"/>
</dbReference>
<feature type="compositionally biased region" description="Pro residues" evidence="4">
    <location>
        <begin position="205"/>
        <end position="217"/>
    </location>
</feature>
<gene>
    <name evidence="7" type="ORF">Azoinq_11980</name>
</gene>
<dbReference type="Proteomes" id="UP000683428">
    <property type="component" value="Chromosome"/>
</dbReference>
<dbReference type="PANTHER" id="PTHR44943:SF8">
    <property type="entry name" value="TPR REPEAT-CONTAINING PROTEIN MJ0263"/>
    <property type="match status" value="1"/>
</dbReference>
<dbReference type="PROSITE" id="PS50005">
    <property type="entry name" value="TPR"/>
    <property type="match status" value="1"/>
</dbReference>
<dbReference type="InterPro" id="IPR019734">
    <property type="entry name" value="TPR_rpt"/>
</dbReference>
<dbReference type="Pfam" id="PF13432">
    <property type="entry name" value="TPR_16"/>
    <property type="match status" value="1"/>
</dbReference>
<accession>A0A975SLJ1</accession>
<proteinExistence type="predicted"/>
<dbReference type="SMART" id="SM00028">
    <property type="entry name" value="TPR"/>
    <property type="match status" value="3"/>
</dbReference>
<feature type="repeat" description="TPR" evidence="3">
    <location>
        <begin position="104"/>
        <end position="137"/>
    </location>
</feature>
<keyword evidence="8" id="KW-1185">Reference proteome</keyword>
<dbReference type="EMBL" id="CP064782">
    <property type="protein sequence ID" value="QWT48562.1"/>
    <property type="molecule type" value="Genomic_DNA"/>
</dbReference>
<dbReference type="InterPro" id="IPR056203">
    <property type="entry name" value="Cds6_C"/>
</dbReference>
<evidence type="ECO:0000256" key="5">
    <source>
        <dbReference type="SAM" id="SignalP"/>
    </source>
</evidence>
<dbReference type="AlphaFoldDB" id="A0A975SLJ1"/>